<feature type="region of interest" description="Disordered" evidence="1">
    <location>
        <begin position="93"/>
        <end position="177"/>
    </location>
</feature>
<dbReference type="AlphaFoldDB" id="A0A370C547"/>
<dbReference type="EMBL" id="KZ851908">
    <property type="protein sequence ID" value="RDH22249.1"/>
    <property type="molecule type" value="Genomic_DNA"/>
</dbReference>
<proteinExistence type="predicted"/>
<protein>
    <submittedName>
        <fullName evidence="2">Uncharacterized protein</fullName>
    </submittedName>
</protein>
<organism evidence="2 3">
    <name type="scientific">Aspergillus niger ATCC 13496</name>
    <dbReference type="NCBI Taxonomy" id="1353008"/>
    <lineage>
        <taxon>Eukaryota</taxon>
        <taxon>Fungi</taxon>
        <taxon>Dikarya</taxon>
        <taxon>Ascomycota</taxon>
        <taxon>Pezizomycotina</taxon>
        <taxon>Eurotiomycetes</taxon>
        <taxon>Eurotiomycetidae</taxon>
        <taxon>Eurotiales</taxon>
        <taxon>Aspergillaceae</taxon>
        <taxon>Aspergillus</taxon>
        <taxon>Aspergillus subgen. Circumdati</taxon>
    </lineage>
</organism>
<reference evidence="2 3" key="1">
    <citation type="submission" date="2018-07" db="EMBL/GenBank/DDBJ databases">
        <title>Section-level genome sequencing of Aspergillus section Nigri to investigate inter- and intra-species variation.</title>
        <authorList>
            <consortium name="DOE Joint Genome Institute"/>
            <person name="Vesth T.C."/>
            <person name="Nybo J.L."/>
            <person name="Theobald S."/>
            <person name="Frisvad J.C."/>
            <person name="Larsen T.O."/>
            <person name="Nielsen K.F."/>
            <person name="Hoof J.B."/>
            <person name="Brandl J."/>
            <person name="Salamov A."/>
            <person name="Riley R."/>
            <person name="Gladden J.M."/>
            <person name="Phatale P."/>
            <person name="Nielsen M.T."/>
            <person name="Lyhne E.K."/>
            <person name="Kogle M.E."/>
            <person name="Strasser K."/>
            <person name="McDonnell E."/>
            <person name="Barry K."/>
            <person name="Clum A."/>
            <person name="Chen C."/>
            <person name="Nolan M."/>
            <person name="Sandor L."/>
            <person name="Kuo A."/>
            <person name="Lipzen A."/>
            <person name="Hainaut M."/>
            <person name="Drula E."/>
            <person name="Tsang A."/>
            <person name="Magnuson J.K."/>
            <person name="Henrissat B."/>
            <person name="Wiebenga A."/>
            <person name="Simmons B.A."/>
            <person name="Makela M.R."/>
            <person name="De vries R.P."/>
            <person name="Grigoriev I.V."/>
            <person name="Mortensen U.H."/>
            <person name="Baker S.E."/>
            <person name="Andersen M.R."/>
        </authorList>
    </citation>
    <scope>NUCLEOTIDE SEQUENCE [LARGE SCALE GENOMIC DNA]</scope>
    <source>
        <strain evidence="2 3">ATCC 13496</strain>
    </source>
</reference>
<evidence type="ECO:0000256" key="1">
    <source>
        <dbReference type="SAM" id="MobiDB-lite"/>
    </source>
</evidence>
<dbReference type="Proteomes" id="UP000253845">
    <property type="component" value="Unassembled WGS sequence"/>
</dbReference>
<name>A0A370C547_ASPNG</name>
<evidence type="ECO:0000313" key="2">
    <source>
        <dbReference type="EMBL" id="RDH22249.1"/>
    </source>
</evidence>
<sequence length="455" mass="50233">MRIHFRRGQARSDEVNLYSDECDGQSQEWYNGDDPNAGRHWVMHPKSRGTMIISEGEGRGEGVGAQVTMTRTMTYNQEDCAGGDPAVMLVPSPEPVDKRKALPGLHTRERKAMRGESESERQRGRVRARTGGKVEKRQAPEPLGWSRMRPSTPDDVTLAGQSTTMDSSDGSIGAPFRSLKPNKPCGGKWGDTSICDAQTEHQRPSSQNPGGSHNLVYSGRCLPFLPFAVTIVWVDKEAFIITTFLNSHAPNSHDDGEIAVEPEMKMTLDSEVGEPLSDGGAGKNSLRSAELPRCPARRRLWDLLDRGSVGTSGPCNSRSLALEVIPRTSSSALRPFFAMEDMGNTGNTQTLTFESFLWSLPSTNPLQIGWHKACASANDRPQVAVHRVADIMRSRMYCPMLPITMRLMLASRPTIRQANAGRCCKSTIQGRDCSEYKPSRRYRCTLVTKLADAKH</sequence>
<feature type="compositionally biased region" description="Basic and acidic residues" evidence="1">
    <location>
        <begin position="95"/>
        <end position="123"/>
    </location>
</feature>
<dbReference type="VEuPathDB" id="FungiDB:M747DRAFT_233488"/>
<feature type="compositionally biased region" description="Polar residues" evidence="1">
    <location>
        <begin position="159"/>
        <end position="170"/>
    </location>
</feature>
<evidence type="ECO:0000313" key="3">
    <source>
        <dbReference type="Proteomes" id="UP000253845"/>
    </source>
</evidence>
<accession>A0A370C547</accession>
<gene>
    <name evidence="2" type="ORF">M747DRAFT_233488</name>
</gene>